<dbReference type="AlphaFoldDB" id="A0A0E9W7W6"/>
<dbReference type="EMBL" id="GBXM01023004">
    <property type="protein sequence ID" value="JAH85573.1"/>
    <property type="molecule type" value="Transcribed_RNA"/>
</dbReference>
<organism evidence="1">
    <name type="scientific">Anguilla anguilla</name>
    <name type="common">European freshwater eel</name>
    <name type="synonym">Muraena anguilla</name>
    <dbReference type="NCBI Taxonomy" id="7936"/>
    <lineage>
        <taxon>Eukaryota</taxon>
        <taxon>Metazoa</taxon>
        <taxon>Chordata</taxon>
        <taxon>Craniata</taxon>
        <taxon>Vertebrata</taxon>
        <taxon>Euteleostomi</taxon>
        <taxon>Actinopterygii</taxon>
        <taxon>Neopterygii</taxon>
        <taxon>Teleostei</taxon>
        <taxon>Anguilliformes</taxon>
        <taxon>Anguillidae</taxon>
        <taxon>Anguilla</taxon>
    </lineage>
</organism>
<reference evidence="1" key="2">
    <citation type="journal article" date="2015" name="Fish Shellfish Immunol.">
        <title>Early steps in the European eel (Anguilla anguilla)-Vibrio vulnificus interaction in the gills: Role of the RtxA13 toxin.</title>
        <authorList>
            <person name="Callol A."/>
            <person name="Pajuelo D."/>
            <person name="Ebbesson L."/>
            <person name="Teles M."/>
            <person name="MacKenzie S."/>
            <person name="Amaro C."/>
        </authorList>
    </citation>
    <scope>NUCLEOTIDE SEQUENCE</scope>
</reference>
<name>A0A0E9W7W6_ANGAN</name>
<sequence length="35" mass="3940">MCYGDDACFIARHRSADVLGKCNLCPICIYVTYHS</sequence>
<proteinExistence type="predicted"/>
<protein>
    <submittedName>
        <fullName evidence="1">Uncharacterized protein</fullName>
    </submittedName>
</protein>
<accession>A0A0E9W7W6</accession>
<reference evidence="1" key="1">
    <citation type="submission" date="2014-11" db="EMBL/GenBank/DDBJ databases">
        <authorList>
            <person name="Amaro Gonzalez C."/>
        </authorList>
    </citation>
    <scope>NUCLEOTIDE SEQUENCE</scope>
</reference>
<evidence type="ECO:0000313" key="1">
    <source>
        <dbReference type="EMBL" id="JAH85573.1"/>
    </source>
</evidence>